<keyword evidence="4" id="KW-1185">Reference proteome</keyword>
<evidence type="ECO:0000313" key="3">
    <source>
        <dbReference type="EMBL" id="BAI69817.1"/>
    </source>
</evidence>
<feature type="compositionally biased region" description="Basic and acidic residues" evidence="2">
    <location>
        <begin position="72"/>
        <end position="93"/>
    </location>
</feature>
<dbReference type="KEGG" id="hth:HTH_1366"/>
<gene>
    <name evidence="3" type="ordered locus">HTH_1366</name>
</gene>
<dbReference type="RefSeq" id="WP_012963997.1">
    <property type="nucleotide sequence ID" value="NC_013799.1"/>
</dbReference>
<dbReference type="Proteomes" id="UP000002574">
    <property type="component" value="Chromosome"/>
</dbReference>
<dbReference type="KEGG" id="hte:Hydth_1357"/>
<protein>
    <submittedName>
        <fullName evidence="3">Uncharacterized protein</fullName>
    </submittedName>
</protein>
<dbReference type="STRING" id="608538.HTH_1366"/>
<evidence type="ECO:0000256" key="1">
    <source>
        <dbReference type="SAM" id="Coils"/>
    </source>
</evidence>
<sequence>MQEEKKEEMNLKEEIERLEKELKALKEKIGIEEKPMLQVPIEKAKEITTSLLDVANRIIKVASAAASGAIEGAKKELEKSKKEQKQEEEKKEQ</sequence>
<feature type="region of interest" description="Disordered" evidence="2">
    <location>
        <begin position="66"/>
        <end position="93"/>
    </location>
</feature>
<feature type="coiled-coil region" evidence="1">
    <location>
        <begin position="1"/>
        <end position="35"/>
    </location>
</feature>
<evidence type="ECO:0000313" key="4">
    <source>
        <dbReference type="Proteomes" id="UP000002574"/>
    </source>
</evidence>
<keyword evidence="1" id="KW-0175">Coiled coil</keyword>
<dbReference type="AlphaFoldDB" id="D3DJ15"/>
<proteinExistence type="predicted"/>
<name>D3DJ15_HYDTT</name>
<dbReference type="PATRIC" id="fig|608538.5.peg.1386"/>
<organism evidence="3 4">
    <name type="scientific">Hydrogenobacter thermophilus (strain DSM 6534 / IAM 12695 / TK-6)</name>
    <dbReference type="NCBI Taxonomy" id="608538"/>
    <lineage>
        <taxon>Bacteria</taxon>
        <taxon>Pseudomonadati</taxon>
        <taxon>Aquificota</taxon>
        <taxon>Aquificia</taxon>
        <taxon>Aquificales</taxon>
        <taxon>Aquificaceae</taxon>
        <taxon>Hydrogenobacter</taxon>
    </lineage>
</organism>
<accession>D3DJ15</accession>
<reference evidence="3 4" key="1">
    <citation type="journal article" date="2010" name="J. Bacteriol.">
        <title>Complete genome sequence of the thermophilic, obligately chemolithoautotrophic hydrogen-oxidizing bacterium Hydrogenobacter thermophilus TK-6.</title>
        <authorList>
            <person name="Arai H."/>
            <person name="Kanbe H."/>
            <person name="Ishii M."/>
            <person name="Igarashi Y."/>
        </authorList>
    </citation>
    <scope>NUCLEOTIDE SEQUENCE [LARGE SCALE GENOMIC DNA]</scope>
    <source>
        <strain evidence="4">DSM 6534 / IAM 12695 / TK-6 [Tokyo]</strain>
    </source>
</reference>
<evidence type="ECO:0000256" key="2">
    <source>
        <dbReference type="SAM" id="MobiDB-lite"/>
    </source>
</evidence>
<dbReference type="EMBL" id="AP011112">
    <property type="protein sequence ID" value="BAI69817.1"/>
    <property type="molecule type" value="Genomic_DNA"/>
</dbReference>